<dbReference type="InterPro" id="IPR006922">
    <property type="entry name" value="MbeB-like"/>
</dbReference>
<evidence type="ECO:0000256" key="1">
    <source>
        <dbReference type="SAM" id="Phobius"/>
    </source>
</evidence>
<keyword evidence="1" id="KW-0812">Transmembrane</keyword>
<evidence type="ECO:0000313" key="2">
    <source>
        <dbReference type="EMBL" id="ALK43958.1"/>
    </source>
</evidence>
<accession>A0A0S1GNG4</accession>
<dbReference type="EMBL" id="KT334395">
    <property type="protein sequence ID" value="ALK43958.1"/>
    <property type="molecule type" value="Genomic_DNA"/>
</dbReference>
<protein>
    <submittedName>
        <fullName evidence="2">Mobilization protein B</fullName>
    </submittedName>
</protein>
<dbReference type="AlphaFoldDB" id="A0A0S1GNG4"/>
<proteinExistence type="predicted"/>
<name>A0A0S1GNG4_AERSA</name>
<sequence length="157" mass="17935">MSKILELAKTFEESSKQQASDIETSVKNAFEPHERAILAALESSARRLNTAIDAQSRRWGWLVLKGWLFPLIGVAFLLGFSWVVVWYQGRVIAENWVEISRQNATLEQLAEKGGKLELSTCGKAQRLCVKMDLKELAYGREEESERGEYPWRIPEGY</sequence>
<geneLocation type="plasmid" evidence="2">
    <name>pJF4097</name>
</geneLocation>
<keyword evidence="1" id="KW-0472">Membrane</keyword>
<keyword evidence="1" id="KW-1133">Transmembrane helix</keyword>
<dbReference type="RefSeq" id="WP_058407220.1">
    <property type="nucleotide sequence ID" value="NZ_JZTI01000167.1"/>
</dbReference>
<keyword evidence="2" id="KW-0614">Plasmid</keyword>
<organism evidence="2">
    <name type="scientific">Aeromonas salmonicida subsp. smithia</name>
    <dbReference type="NCBI Taxonomy" id="80745"/>
    <lineage>
        <taxon>Bacteria</taxon>
        <taxon>Pseudomonadati</taxon>
        <taxon>Pseudomonadota</taxon>
        <taxon>Gammaproteobacteria</taxon>
        <taxon>Aeromonadales</taxon>
        <taxon>Aeromonadaceae</taxon>
        <taxon>Aeromonas</taxon>
    </lineage>
</organism>
<reference evidence="2" key="1">
    <citation type="submission" date="2015-07" db="EMBL/GenBank/DDBJ databases">
        <title>The mesophilic/psychrophilic dichotomy of Aeromonas salmonicida.</title>
        <authorList>
            <person name="Vincent A.T."/>
            <person name="Trudel M.V."/>
            <person name="Freschi L."/>
            <person name="Nagar V."/>
            <person name="Levesque R.C."/>
            <person name="Charette S.J."/>
        </authorList>
    </citation>
    <scope>NUCLEOTIDE SEQUENCE</scope>
    <source>
        <strain evidence="2">JF4097</strain>
        <plasmid evidence="2">pJF4097</plasmid>
    </source>
</reference>
<dbReference type="Pfam" id="PF04837">
    <property type="entry name" value="MbeB_N"/>
    <property type="match status" value="1"/>
</dbReference>
<feature type="transmembrane region" description="Helical" evidence="1">
    <location>
        <begin position="67"/>
        <end position="87"/>
    </location>
</feature>
<gene>
    <name evidence="2" type="primary">mobB</name>
</gene>